<evidence type="ECO:0000259" key="1">
    <source>
        <dbReference type="Pfam" id="PF00535"/>
    </source>
</evidence>
<sequence length="293" mass="32634">MNTLSIIIVNWNTRDILLDCLDTIVAYPPQRPYDIWVVDNASRDGSVAAVQSRHPYAHIIANAENRGFAAANNQAIDASCGDYVLLLNSDTLVRAQALERMAHFLDIHARVGVVGACLLNADGTLQPSWSAFPSFWAELLGRNVRARRPYGTVDGSTAYAVDWVGGAALMIRREVIAKIGALDEGYFMYSEETDWCFRVRKAGWDVCYLPHATIVHLGGQSSQKASARMKAELYRSKIRFYTKHYGRHQAYALSLALRAALYGKTLIKRVRGRAGADCDLHLLAQALNVPRWH</sequence>
<evidence type="ECO:0000313" key="2">
    <source>
        <dbReference type="EMBL" id="ABU56594.1"/>
    </source>
</evidence>
<feature type="domain" description="Glycosyltransferase 2-like" evidence="1">
    <location>
        <begin position="5"/>
        <end position="175"/>
    </location>
</feature>
<organism evidence="2 3">
    <name type="scientific">Roseiflexus castenholzii (strain DSM 13941 / HLO8)</name>
    <dbReference type="NCBI Taxonomy" id="383372"/>
    <lineage>
        <taxon>Bacteria</taxon>
        <taxon>Bacillati</taxon>
        <taxon>Chloroflexota</taxon>
        <taxon>Chloroflexia</taxon>
        <taxon>Chloroflexales</taxon>
        <taxon>Roseiflexineae</taxon>
        <taxon>Roseiflexaceae</taxon>
        <taxon>Roseiflexus</taxon>
    </lineage>
</organism>
<dbReference type="Proteomes" id="UP000000263">
    <property type="component" value="Chromosome"/>
</dbReference>
<dbReference type="InterPro" id="IPR001173">
    <property type="entry name" value="Glyco_trans_2-like"/>
</dbReference>
<keyword evidence="2" id="KW-0808">Transferase</keyword>
<dbReference type="eggNOG" id="COG1216">
    <property type="taxonomic scope" value="Bacteria"/>
</dbReference>
<dbReference type="InterPro" id="IPR029044">
    <property type="entry name" value="Nucleotide-diphossugar_trans"/>
</dbReference>
<dbReference type="Gene3D" id="3.90.550.10">
    <property type="entry name" value="Spore Coat Polysaccharide Biosynthesis Protein SpsA, Chain A"/>
    <property type="match status" value="1"/>
</dbReference>
<dbReference type="PANTHER" id="PTHR43179:SF7">
    <property type="entry name" value="RHAMNOSYLTRANSFERASE WBBL"/>
    <property type="match status" value="1"/>
</dbReference>
<dbReference type="RefSeq" id="WP_011997997.1">
    <property type="nucleotide sequence ID" value="NC_009767.1"/>
</dbReference>
<name>A7NGK4_ROSCS</name>
<accession>A7NGK4</accession>
<dbReference type="KEGG" id="rca:Rcas_0463"/>
<reference evidence="2 3" key="1">
    <citation type="submission" date="2007-08" db="EMBL/GenBank/DDBJ databases">
        <title>Complete sequence of Roseiflexus castenholzii DSM 13941.</title>
        <authorList>
            <consortium name="US DOE Joint Genome Institute"/>
            <person name="Copeland A."/>
            <person name="Lucas S."/>
            <person name="Lapidus A."/>
            <person name="Barry K."/>
            <person name="Glavina del Rio T."/>
            <person name="Dalin E."/>
            <person name="Tice H."/>
            <person name="Pitluck S."/>
            <person name="Thompson L.S."/>
            <person name="Brettin T."/>
            <person name="Bruce D."/>
            <person name="Detter J.C."/>
            <person name="Han C."/>
            <person name="Tapia R."/>
            <person name="Schmutz J."/>
            <person name="Larimer F."/>
            <person name="Land M."/>
            <person name="Hauser L."/>
            <person name="Kyrpides N."/>
            <person name="Mikhailova N."/>
            <person name="Bryant D.A."/>
            <person name="Hanada S."/>
            <person name="Tsukatani Y."/>
            <person name="Richardson P."/>
        </authorList>
    </citation>
    <scope>NUCLEOTIDE SEQUENCE [LARGE SCALE GENOMIC DNA]</scope>
    <source>
        <strain evidence="3">DSM 13941 / HLO8</strain>
    </source>
</reference>
<dbReference type="CDD" id="cd04186">
    <property type="entry name" value="GT_2_like_c"/>
    <property type="match status" value="1"/>
</dbReference>
<dbReference type="STRING" id="383372.Rcas_0463"/>
<dbReference type="SUPFAM" id="SSF53448">
    <property type="entry name" value="Nucleotide-diphospho-sugar transferases"/>
    <property type="match status" value="1"/>
</dbReference>
<keyword evidence="3" id="KW-1185">Reference proteome</keyword>
<proteinExistence type="predicted"/>
<dbReference type="Pfam" id="PF00535">
    <property type="entry name" value="Glycos_transf_2"/>
    <property type="match status" value="1"/>
</dbReference>
<dbReference type="AlphaFoldDB" id="A7NGK4"/>
<dbReference type="PANTHER" id="PTHR43179">
    <property type="entry name" value="RHAMNOSYLTRANSFERASE WBBL"/>
    <property type="match status" value="1"/>
</dbReference>
<gene>
    <name evidence="2" type="ordered locus">Rcas_0463</name>
</gene>
<protein>
    <submittedName>
        <fullName evidence="2">Glycosyl transferase family 2</fullName>
    </submittedName>
</protein>
<dbReference type="GO" id="GO:0016740">
    <property type="term" value="F:transferase activity"/>
    <property type="evidence" value="ECO:0007669"/>
    <property type="project" value="UniProtKB-KW"/>
</dbReference>
<evidence type="ECO:0000313" key="3">
    <source>
        <dbReference type="Proteomes" id="UP000000263"/>
    </source>
</evidence>
<dbReference type="HOGENOM" id="CLU_023845_0_1_0"/>
<dbReference type="EMBL" id="CP000804">
    <property type="protein sequence ID" value="ABU56594.1"/>
    <property type="molecule type" value="Genomic_DNA"/>
</dbReference>
<dbReference type="CAZy" id="GT2">
    <property type="family name" value="Glycosyltransferase Family 2"/>
</dbReference>